<sequence>MSGRDGYPDHPDDPDDPRDDYLPADYETDPRGEPLPPLPPPERRRRPRRWVIGLAVLTAFVLGGVGGVIADRHLAVGCETCAPPAGEGTPLVGTIESTSDGLLAVRTPEGRLIAVRTSPATRVVDQEPRPGPVTALPRGTRVSLIGVRDVDGVLTAQTVGVPG</sequence>
<protein>
    <recommendedName>
        <fullName evidence="5">DUF5666 domain-containing protein</fullName>
    </recommendedName>
</protein>
<evidence type="ECO:0000313" key="3">
    <source>
        <dbReference type="EMBL" id="MFC4833652.1"/>
    </source>
</evidence>
<evidence type="ECO:0000313" key="4">
    <source>
        <dbReference type="Proteomes" id="UP001595909"/>
    </source>
</evidence>
<name>A0ABV9RN89_9PSEU</name>
<feature type="transmembrane region" description="Helical" evidence="2">
    <location>
        <begin position="50"/>
        <end position="70"/>
    </location>
</feature>
<keyword evidence="4" id="KW-1185">Reference proteome</keyword>
<accession>A0ABV9RN89</accession>
<evidence type="ECO:0000256" key="2">
    <source>
        <dbReference type="SAM" id="Phobius"/>
    </source>
</evidence>
<proteinExistence type="predicted"/>
<evidence type="ECO:0000256" key="1">
    <source>
        <dbReference type="SAM" id="MobiDB-lite"/>
    </source>
</evidence>
<keyword evidence="2" id="KW-0472">Membrane</keyword>
<organism evidence="3 4">
    <name type="scientific">Actinomycetospora chibensis</name>
    <dbReference type="NCBI Taxonomy" id="663606"/>
    <lineage>
        <taxon>Bacteria</taxon>
        <taxon>Bacillati</taxon>
        <taxon>Actinomycetota</taxon>
        <taxon>Actinomycetes</taxon>
        <taxon>Pseudonocardiales</taxon>
        <taxon>Pseudonocardiaceae</taxon>
        <taxon>Actinomycetospora</taxon>
    </lineage>
</organism>
<comment type="caution">
    <text evidence="3">The sequence shown here is derived from an EMBL/GenBank/DDBJ whole genome shotgun (WGS) entry which is preliminary data.</text>
</comment>
<feature type="region of interest" description="Disordered" evidence="1">
    <location>
        <begin position="1"/>
        <end position="44"/>
    </location>
</feature>
<feature type="compositionally biased region" description="Basic and acidic residues" evidence="1">
    <location>
        <begin position="1"/>
        <end position="11"/>
    </location>
</feature>
<dbReference type="RefSeq" id="WP_274192068.1">
    <property type="nucleotide sequence ID" value="NZ_BAABHN010000032.1"/>
</dbReference>
<keyword evidence="2" id="KW-0812">Transmembrane</keyword>
<gene>
    <name evidence="3" type="ORF">ACFPEL_14655</name>
</gene>
<dbReference type="EMBL" id="JBHSIM010000032">
    <property type="protein sequence ID" value="MFC4833652.1"/>
    <property type="molecule type" value="Genomic_DNA"/>
</dbReference>
<dbReference type="Proteomes" id="UP001595909">
    <property type="component" value="Unassembled WGS sequence"/>
</dbReference>
<reference evidence="4" key="1">
    <citation type="journal article" date="2019" name="Int. J. Syst. Evol. Microbiol.">
        <title>The Global Catalogue of Microorganisms (GCM) 10K type strain sequencing project: providing services to taxonomists for standard genome sequencing and annotation.</title>
        <authorList>
            <consortium name="The Broad Institute Genomics Platform"/>
            <consortium name="The Broad Institute Genome Sequencing Center for Infectious Disease"/>
            <person name="Wu L."/>
            <person name="Ma J."/>
        </authorList>
    </citation>
    <scope>NUCLEOTIDE SEQUENCE [LARGE SCALE GENOMIC DNA]</scope>
    <source>
        <strain evidence="4">CCUG 50347</strain>
    </source>
</reference>
<evidence type="ECO:0008006" key="5">
    <source>
        <dbReference type="Google" id="ProtNLM"/>
    </source>
</evidence>
<keyword evidence="2" id="KW-1133">Transmembrane helix</keyword>